<keyword evidence="3" id="KW-1185">Reference proteome</keyword>
<sequence length="190" mass="20536">MKRFTTLFCLSAVSIALLSGCASTPADKANSSSGSLPDWVMAPMVDGGIASTSCVRDTGNFSLDRAQATANARASLTKEIGVKVQAMDKEYMRNSTGGGQSEQGGTFESVSRQVANEFIVGSRPAKVDYVNINDQRNLCVMVAMQPEATKGLFESIMRQSKRKLSPQNEEILLEEFRAAKAQNELIEATR</sequence>
<gene>
    <name evidence="2" type="ORF">H9642_07125</name>
</gene>
<dbReference type="EMBL" id="JACSQG010000002">
    <property type="protein sequence ID" value="MBD7976961.1"/>
    <property type="molecule type" value="Genomic_DNA"/>
</dbReference>
<feature type="chain" id="PRO_5046187036" description="LPP20 lipoprotein" evidence="1">
    <location>
        <begin position="29"/>
        <end position="190"/>
    </location>
</feature>
<accession>A0ABR8TMG3</accession>
<evidence type="ECO:0008006" key="4">
    <source>
        <dbReference type="Google" id="ProtNLM"/>
    </source>
</evidence>
<protein>
    <recommendedName>
        <fullName evidence="4">LPP20 lipoprotein</fullName>
    </recommendedName>
</protein>
<comment type="caution">
    <text evidence="2">The sequence shown here is derived from an EMBL/GenBank/DDBJ whole genome shotgun (WGS) entry which is preliminary data.</text>
</comment>
<keyword evidence="1" id="KW-0732">Signal</keyword>
<dbReference type="Proteomes" id="UP000611945">
    <property type="component" value="Unassembled WGS sequence"/>
</dbReference>
<name>A0ABR8TMG3_9PSED</name>
<feature type="signal peptide" evidence="1">
    <location>
        <begin position="1"/>
        <end position="28"/>
    </location>
</feature>
<evidence type="ECO:0000313" key="2">
    <source>
        <dbReference type="EMBL" id="MBD7976961.1"/>
    </source>
</evidence>
<reference evidence="2 3" key="1">
    <citation type="submission" date="2020-08" db="EMBL/GenBank/DDBJ databases">
        <title>A Genomic Blueprint of the Chicken Gut Microbiome.</title>
        <authorList>
            <person name="Gilroy R."/>
            <person name="Ravi A."/>
            <person name="Getino M."/>
            <person name="Pursley I."/>
            <person name="Horton D.L."/>
            <person name="Alikhan N.-F."/>
            <person name="Baker D."/>
            <person name="Gharbi K."/>
            <person name="Hall N."/>
            <person name="Watson M."/>
            <person name="Adriaenssens E.M."/>
            <person name="Foster-Nyarko E."/>
            <person name="Jarju S."/>
            <person name="Secka A."/>
            <person name="Antonio M."/>
            <person name="Oren A."/>
            <person name="Chaudhuri R."/>
            <person name="La Ragione R.M."/>
            <person name="Hildebrand F."/>
            <person name="Pallen M.J."/>
        </authorList>
    </citation>
    <scope>NUCLEOTIDE SEQUENCE [LARGE SCALE GENOMIC DNA]</scope>
    <source>
        <strain evidence="2 3">Sa2CUA2</strain>
    </source>
</reference>
<dbReference type="PROSITE" id="PS51257">
    <property type="entry name" value="PROKAR_LIPOPROTEIN"/>
    <property type="match status" value="1"/>
</dbReference>
<dbReference type="RefSeq" id="WP_251835727.1">
    <property type="nucleotide sequence ID" value="NZ_JACSQG010000002.1"/>
</dbReference>
<organism evidence="2 3">
    <name type="scientific">Serpens gallinarum</name>
    <dbReference type="NCBI Taxonomy" id="2763075"/>
    <lineage>
        <taxon>Bacteria</taxon>
        <taxon>Pseudomonadati</taxon>
        <taxon>Pseudomonadota</taxon>
        <taxon>Gammaproteobacteria</taxon>
        <taxon>Pseudomonadales</taxon>
        <taxon>Pseudomonadaceae</taxon>
        <taxon>Pseudomonas</taxon>
    </lineage>
</organism>
<evidence type="ECO:0000313" key="3">
    <source>
        <dbReference type="Proteomes" id="UP000611945"/>
    </source>
</evidence>
<proteinExistence type="predicted"/>
<evidence type="ECO:0000256" key="1">
    <source>
        <dbReference type="SAM" id="SignalP"/>
    </source>
</evidence>